<gene>
    <name evidence="9" type="ORF">PSACC_00311</name>
</gene>
<proteinExistence type="predicted"/>
<dbReference type="PANTHER" id="PTHR13906:SF4">
    <property type="entry name" value="LYSOPHOSPHOLIPID ACYLTRANSFERASE 6"/>
    <property type="match status" value="1"/>
</dbReference>
<sequence>MVAVSNLFLFACFTKWQVLKVYIPIATCYMLARAFRKEWWMPVVNFIVVVALLSVSHLYRQFGPGADVNSYSLDITGPLMMMVMKLTSFAFDMHDARRWSMRRPSRPVPTTEDITKAPPSEKTSKGPIVEPASKFAVIRKYPTVLEFLGYALLFPGLLAGPVVPFYEYRTFINGTYFAGIDVTRNALTGRKRRALYLFIVACSSLVMYVCLKPLFEPSYMFHPDFMSRPWWYRALYVHMSNLVFRSKYYFAWMMAEGSYVIIGLGFRLSSTKKPLWDRLENVNPIRIESTADFRLLVSQWNVFTNQWLNAYVYRRLQKYFGKGTSSSRASMITYIVSSLWHGFYPGYYLVSASAAWMTLVSRSMPFASLYLLFSDLQEYYMAVWQPVQENRVLRPHVYAS</sequence>
<dbReference type="GO" id="GO:0047184">
    <property type="term" value="F:1-acylglycerophosphocholine O-acyltransferase activity"/>
    <property type="evidence" value="ECO:0007669"/>
    <property type="project" value="TreeGrafter"/>
</dbReference>
<feature type="transmembrane region" description="Helical" evidence="8">
    <location>
        <begin position="71"/>
        <end position="93"/>
    </location>
</feature>
<keyword evidence="3 8" id="KW-0812">Transmembrane</keyword>
<dbReference type="GO" id="GO:0016020">
    <property type="term" value="C:membrane"/>
    <property type="evidence" value="ECO:0007669"/>
    <property type="project" value="UniProtKB-SubCell"/>
</dbReference>
<comment type="subcellular location">
    <subcellularLocation>
        <location evidence="1">Membrane</location>
        <topology evidence="1">Multi-pass membrane protein</topology>
    </subcellularLocation>
</comment>
<feature type="transmembrane region" description="Helical" evidence="8">
    <location>
        <begin position="6"/>
        <end position="32"/>
    </location>
</feature>
<feature type="transmembrane region" description="Helical" evidence="8">
    <location>
        <begin position="39"/>
        <end position="59"/>
    </location>
</feature>
<evidence type="ECO:0000256" key="6">
    <source>
        <dbReference type="ARBA" id="ARBA00023315"/>
    </source>
</evidence>
<keyword evidence="4 8" id="KW-1133">Transmembrane helix</keyword>
<evidence type="ECO:0000313" key="10">
    <source>
        <dbReference type="Proteomes" id="UP000240830"/>
    </source>
</evidence>
<comment type="caution">
    <text evidence="9">The sequence shown here is derived from an EMBL/GenBank/DDBJ whole genome shotgun (WGS) entry which is preliminary data.</text>
</comment>
<keyword evidence="10" id="KW-1185">Reference proteome</keyword>
<protein>
    <submittedName>
        <fullName evidence="9">Lysophospholipid acyltransferase</fullName>
    </submittedName>
</protein>
<evidence type="ECO:0000256" key="4">
    <source>
        <dbReference type="ARBA" id="ARBA00022989"/>
    </source>
</evidence>
<keyword evidence="5 8" id="KW-0472">Membrane</keyword>
<dbReference type="GO" id="GO:0003841">
    <property type="term" value="F:1-acylglycerol-3-phosphate O-acyltransferase activity"/>
    <property type="evidence" value="ECO:0007669"/>
    <property type="project" value="TreeGrafter"/>
</dbReference>
<evidence type="ECO:0000256" key="1">
    <source>
        <dbReference type="ARBA" id="ARBA00004141"/>
    </source>
</evidence>
<dbReference type="PANTHER" id="PTHR13906">
    <property type="entry name" value="PORCUPINE"/>
    <property type="match status" value="1"/>
</dbReference>
<evidence type="ECO:0000256" key="8">
    <source>
        <dbReference type="SAM" id="Phobius"/>
    </source>
</evidence>
<evidence type="ECO:0000256" key="7">
    <source>
        <dbReference type="SAM" id="MobiDB-lite"/>
    </source>
</evidence>
<dbReference type="GO" id="GO:0030258">
    <property type="term" value="P:lipid modification"/>
    <property type="evidence" value="ECO:0007669"/>
    <property type="project" value="TreeGrafter"/>
</dbReference>
<dbReference type="InterPro" id="IPR049941">
    <property type="entry name" value="LPLAT_7/PORCN-like"/>
</dbReference>
<evidence type="ECO:0000256" key="2">
    <source>
        <dbReference type="ARBA" id="ARBA00022679"/>
    </source>
</evidence>
<dbReference type="AlphaFoldDB" id="A0A2H9TQ40"/>
<evidence type="ECO:0000313" key="9">
    <source>
        <dbReference type="EMBL" id="PJF19873.1"/>
    </source>
</evidence>
<dbReference type="GO" id="GO:0005783">
    <property type="term" value="C:endoplasmic reticulum"/>
    <property type="evidence" value="ECO:0007669"/>
    <property type="project" value="TreeGrafter"/>
</dbReference>
<name>A0A2H9TQ40_9FUNG</name>
<feature type="transmembrane region" description="Helical" evidence="8">
    <location>
        <begin position="194"/>
        <end position="215"/>
    </location>
</feature>
<dbReference type="Pfam" id="PF03062">
    <property type="entry name" value="MBOAT"/>
    <property type="match status" value="1"/>
</dbReference>
<keyword evidence="2 9" id="KW-0808">Transferase</keyword>
<organism evidence="9 10">
    <name type="scientific">Paramicrosporidium saccamoebae</name>
    <dbReference type="NCBI Taxonomy" id="1246581"/>
    <lineage>
        <taxon>Eukaryota</taxon>
        <taxon>Fungi</taxon>
        <taxon>Fungi incertae sedis</taxon>
        <taxon>Cryptomycota</taxon>
        <taxon>Cryptomycota incertae sedis</taxon>
        <taxon>Paramicrosporidium</taxon>
    </lineage>
</organism>
<dbReference type="EMBL" id="MTSL01000034">
    <property type="protein sequence ID" value="PJF19873.1"/>
    <property type="molecule type" value="Genomic_DNA"/>
</dbReference>
<accession>A0A2H9TQ40</accession>
<evidence type="ECO:0000256" key="3">
    <source>
        <dbReference type="ARBA" id="ARBA00022692"/>
    </source>
</evidence>
<dbReference type="InterPro" id="IPR004299">
    <property type="entry name" value="MBOAT_fam"/>
</dbReference>
<feature type="region of interest" description="Disordered" evidence="7">
    <location>
        <begin position="102"/>
        <end position="125"/>
    </location>
</feature>
<dbReference type="STRING" id="1246581.A0A2H9TQ40"/>
<dbReference type="GO" id="GO:0046474">
    <property type="term" value="P:glycerophospholipid biosynthetic process"/>
    <property type="evidence" value="ECO:0007669"/>
    <property type="project" value="TreeGrafter"/>
</dbReference>
<keyword evidence="6 9" id="KW-0012">Acyltransferase</keyword>
<reference evidence="9 10" key="1">
    <citation type="submission" date="2016-10" db="EMBL/GenBank/DDBJ databases">
        <title>The genome of Paramicrosporidium saccamoebae is the missing link in understanding Cryptomycota and Microsporidia evolution.</title>
        <authorList>
            <person name="Quandt C.A."/>
            <person name="Beaudet D."/>
            <person name="Corsaro D."/>
            <person name="Michel R."/>
            <person name="Corradi N."/>
            <person name="James T."/>
        </authorList>
    </citation>
    <scope>NUCLEOTIDE SEQUENCE [LARGE SCALE GENOMIC DNA]</scope>
    <source>
        <strain evidence="9 10">KSL3</strain>
    </source>
</reference>
<feature type="transmembrane region" description="Helical" evidence="8">
    <location>
        <begin position="249"/>
        <end position="268"/>
    </location>
</feature>
<evidence type="ECO:0000256" key="5">
    <source>
        <dbReference type="ARBA" id="ARBA00023136"/>
    </source>
</evidence>
<dbReference type="OrthoDB" id="286734at2759"/>
<dbReference type="Proteomes" id="UP000240830">
    <property type="component" value="Unassembled WGS sequence"/>
</dbReference>